<feature type="coiled-coil region" evidence="1">
    <location>
        <begin position="118"/>
        <end position="152"/>
    </location>
</feature>
<protein>
    <submittedName>
        <fullName evidence="2">Uncharacterized protein</fullName>
    </submittedName>
</protein>
<dbReference type="EMBL" id="LT629785">
    <property type="protein sequence ID" value="SDT89489.1"/>
    <property type="molecule type" value="Genomic_DNA"/>
</dbReference>
<sequence>MRVARLLLPAVLCLALCACVSSLLIGNQLQSRLMWALLKPLVGFDPNQVNLYEIPQVKQRMTDLLGDYYEPTVTLLRTADQIQQEGALIYVTSRVLEEVAIAPLPAEVAVLQEQAGQVREVQEQVGHVQEQVEGVQEQVAEAREQVQVLRSAAGMVWNGDTNQLAVVLIERGVSKVFAEQPPGGVQLEPVWPGSMQSLLDSQLETLVAPESGQGQ</sequence>
<gene>
    <name evidence="2" type="ORF">SAMN05216296_0335</name>
</gene>
<evidence type="ECO:0000256" key="1">
    <source>
        <dbReference type="SAM" id="Coils"/>
    </source>
</evidence>
<evidence type="ECO:0000313" key="2">
    <source>
        <dbReference type="EMBL" id="SDT89489.1"/>
    </source>
</evidence>
<dbReference type="RefSeq" id="WP_090192780.1">
    <property type="nucleotide sequence ID" value="NZ_LT629785.1"/>
</dbReference>
<accession>A0A1H2E3B3</accession>
<organism evidence="2 3">
    <name type="scientific">Pseudomonas pohangensis</name>
    <dbReference type="NCBI Taxonomy" id="364197"/>
    <lineage>
        <taxon>Bacteria</taxon>
        <taxon>Pseudomonadati</taxon>
        <taxon>Pseudomonadota</taxon>
        <taxon>Gammaproteobacteria</taxon>
        <taxon>Pseudomonadales</taxon>
        <taxon>Pseudomonadaceae</taxon>
        <taxon>Pseudomonas</taxon>
    </lineage>
</organism>
<dbReference type="AlphaFoldDB" id="A0A1H2E3B3"/>
<reference evidence="3" key="1">
    <citation type="submission" date="2016-10" db="EMBL/GenBank/DDBJ databases">
        <authorList>
            <person name="Varghese N."/>
            <person name="Submissions S."/>
        </authorList>
    </citation>
    <scope>NUCLEOTIDE SEQUENCE [LARGE SCALE GENOMIC DNA]</scope>
    <source>
        <strain evidence="3">DSM 17875</strain>
    </source>
</reference>
<dbReference type="PROSITE" id="PS51257">
    <property type="entry name" value="PROKAR_LIPOPROTEIN"/>
    <property type="match status" value="1"/>
</dbReference>
<dbReference type="OrthoDB" id="5756932at2"/>
<proteinExistence type="predicted"/>
<dbReference type="STRING" id="364197.SAMN05216296_0335"/>
<dbReference type="Proteomes" id="UP000243232">
    <property type="component" value="Chromosome I"/>
</dbReference>
<evidence type="ECO:0000313" key="3">
    <source>
        <dbReference type="Proteomes" id="UP000243232"/>
    </source>
</evidence>
<keyword evidence="3" id="KW-1185">Reference proteome</keyword>
<name>A0A1H2E3B3_9PSED</name>
<keyword evidence="1" id="KW-0175">Coiled coil</keyword>